<accession>A0A0L0VAZ1</accession>
<proteinExistence type="predicted"/>
<reference evidence="2" key="1">
    <citation type="submission" date="2014-03" db="EMBL/GenBank/DDBJ databases">
        <title>The Genome Sequence of Puccinia striiformis f. sp. tritici PST-78.</title>
        <authorList>
            <consortium name="The Broad Institute Genome Sequencing Platform"/>
            <person name="Cuomo C."/>
            <person name="Hulbert S."/>
            <person name="Chen X."/>
            <person name="Walker B."/>
            <person name="Young S.K."/>
            <person name="Zeng Q."/>
            <person name="Gargeya S."/>
            <person name="Fitzgerald M."/>
            <person name="Haas B."/>
            <person name="Abouelleil A."/>
            <person name="Alvarado L."/>
            <person name="Arachchi H.M."/>
            <person name="Berlin A.M."/>
            <person name="Chapman S.B."/>
            <person name="Goldberg J."/>
            <person name="Griggs A."/>
            <person name="Gujja S."/>
            <person name="Hansen M."/>
            <person name="Howarth C."/>
            <person name="Imamovic A."/>
            <person name="Larimer J."/>
            <person name="McCowan C."/>
            <person name="Montmayeur A."/>
            <person name="Murphy C."/>
            <person name="Neiman D."/>
            <person name="Pearson M."/>
            <person name="Priest M."/>
            <person name="Roberts A."/>
            <person name="Saif S."/>
            <person name="Shea T."/>
            <person name="Sisk P."/>
            <person name="Sykes S."/>
            <person name="Wortman J."/>
            <person name="Nusbaum C."/>
            <person name="Birren B."/>
        </authorList>
    </citation>
    <scope>NUCLEOTIDE SEQUENCE [LARGE SCALE GENOMIC DNA]</scope>
    <source>
        <strain evidence="2">race PST-78</strain>
    </source>
</reference>
<gene>
    <name evidence="1" type="ORF">PSTG_10284</name>
</gene>
<evidence type="ECO:0000313" key="1">
    <source>
        <dbReference type="EMBL" id="KNE96452.1"/>
    </source>
</evidence>
<sequence>MLNFSILFSLPEQLQGFIRNRQIRNVWKINLKDRCPDFRSSKKINHTDFRFEREIPILRRIVPPNALVRDHADESFLSLLAIKLKGIWLGLTIWAASEASLPMTSPVLHKTNRPTYPEMIRPDDFKKFKADIREQVRKDAVRMDQHKALVDEIGLGTREAPPGTFPDYVIIGKQASELQKACALGSSTSNQLLEFSSQYMQDSHDSLLRRTIAIKLESELKRQLFPDLPITSRQRSHNDNSSSWMAMNTKSKHAKQVLKEWFPSRLQEDEFFSAIDLLKSVSGSVHPINTIEGKRMDISTSLALVKKDFIPPKSSNVRLKGSEWDAPKKQLIGRLITELGKVRGSEGDIGFLIARRRANF</sequence>
<name>A0A0L0VAZ1_9BASI</name>
<dbReference type="Proteomes" id="UP000054564">
    <property type="component" value="Unassembled WGS sequence"/>
</dbReference>
<keyword evidence="2" id="KW-1185">Reference proteome</keyword>
<organism evidence="1 2">
    <name type="scientific">Puccinia striiformis f. sp. tritici PST-78</name>
    <dbReference type="NCBI Taxonomy" id="1165861"/>
    <lineage>
        <taxon>Eukaryota</taxon>
        <taxon>Fungi</taxon>
        <taxon>Dikarya</taxon>
        <taxon>Basidiomycota</taxon>
        <taxon>Pucciniomycotina</taxon>
        <taxon>Pucciniomycetes</taxon>
        <taxon>Pucciniales</taxon>
        <taxon>Pucciniaceae</taxon>
        <taxon>Puccinia</taxon>
    </lineage>
</organism>
<protein>
    <submittedName>
        <fullName evidence="1">Uncharacterized protein</fullName>
    </submittedName>
</protein>
<dbReference type="AlphaFoldDB" id="A0A0L0VAZ1"/>
<comment type="caution">
    <text evidence="1">The sequence shown here is derived from an EMBL/GenBank/DDBJ whole genome shotgun (WGS) entry which is preliminary data.</text>
</comment>
<evidence type="ECO:0000313" key="2">
    <source>
        <dbReference type="Proteomes" id="UP000054564"/>
    </source>
</evidence>
<dbReference type="EMBL" id="AJIL01000082">
    <property type="protein sequence ID" value="KNE96452.1"/>
    <property type="molecule type" value="Genomic_DNA"/>
</dbReference>